<dbReference type="GO" id="GO:0005886">
    <property type="term" value="C:plasma membrane"/>
    <property type="evidence" value="ECO:0007669"/>
    <property type="project" value="TreeGrafter"/>
</dbReference>
<dbReference type="AlphaFoldDB" id="A0A7R9MRG7"/>
<dbReference type="InterPro" id="IPR011009">
    <property type="entry name" value="Kinase-like_dom_sf"/>
</dbReference>
<sequence>MLQVSGAMKYLEDKCFVHRDLAARNVLLVSERFAKVSDFGMSRALSIGKDYYKARSASKWPLKWYAPECIYYYKFSSKSDVWSYGVTLWEVMSRGEMPYQGMDGQDILRMFKESKRLSKPDKCPVIIYQLMWNCWHFRPEDRLNFTQICDQLSRYLQTRD</sequence>
<dbReference type="PANTHER" id="PTHR24416:SF611">
    <property type="entry name" value="TYROSINE-PROTEIN KINASE TRANSMEMBRANE RECEPTOR ROR"/>
    <property type="match status" value="1"/>
</dbReference>
<name>A0A7R9MRG7_9ACAR</name>
<dbReference type="EMBL" id="CAJPVJ010035058">
    <property type="protein sequence ID" value="CAG2181039.1"/>
    <property type="molecule type" value="Genomic_DNA"/>
</dbReference>
<organism evidence="2">
    <name type="scientific">Oppiella nova</name>
    <dbReference type="NCBI Taxonomy" id="334625"/>
    <lineage>
        <taxon>Eukaryota</taxon>
        <taxon>Metazoa</taxon>
        <taxon>Ecdysozoa</taxon>
        <taxon>Arthropoda</taxon>
        <taxon>Chelicerata</taxon>
        <taxon>Arachnida</taxon>
        <taxon>Acari</taxon>
        <taxon>Acariformes</taxon>
        <taxon>Sarcoptiformes</taxon>
        <taxon>Oribatida</taxon>
        <taxon>Brachypylina</taxon>
        <taxon>Oppioidea</taxon>
        <taxon>Oppiidae</taxon>
        <taxon>Oppiella</taxon>
    </lineage>
</organism>
<keyword evidence="3" id="KW-1185">Reference proteome</keyword>
<dbReference type="SUPFAM" id="SSF56112">
    <property type="entry name" value="Protein kinase-like (PK-like)"/>
    <property type="match status" value="1"/>
</dbReference>
<evidence type="ECO:0000313" key="3">
    <source>
        <dbReference type="Proteomes" id="UP000728032"/>
    </source>
</evidence>
<proteinExistence type="predicted"/>
<dbReference type="Proteomes" id="UP000728032">
    <property type="component" value="Unassembled WGS sequence"/>
</dbReference>
<dbReference type="GO" id="GO:0007169">
    <property type="term" value="P:cell surface receptor protein tyrosine kinase signaling pathway"/>
    <property type="evidence" value="ECO:0007669"/>
    <property type="project" value="TreeGrafter"/>
</dbReference>
<evidence type="ECO:0000313" key="2">
    <source>
        <dbReference type="EMBL" id="CAD7663902.1"/>
    </source>
</evidence>
<accession>A0A7R9MRG7</accession>
<dbReference type="PRINTS" id="PR00109">
    <property type="entry name" value="TYRKINASE"/>
</dbReference>
<dbReference type="Gene3D" id="1.10.510.10">
    <property type="entry name" value="Transferase(Phosphotransferase) domain 1"/>
    <property type="match status" value="1"/>
</dbReference>
<dbReference type="EMBL" id="OC949883">
    <property type="protein sequence ID" value="CAD7663902.1"/>
    <property type="molecule type" value="Genomic_DNA"/>
</dbReference>
<dbReference type="InterPro" id="IPR020635">
    <property type="entry name" value="Tyr_kinase_cat_dom"/>
</dbReference>
<dbReference type="GO" id="GO:0004714">
    <property type="term" value="F:transmembrane receptor protein tyrosine kinase activity"/>
    <property type="evidence" value="ECO:0007669"/>
    <property type="project" value="TreeGrafter"/>
</dbReference>
<feature type="non-terminal residue" evidence="2">
    <location>
        <position position="1"/>
    </location>
</feature>
<dbReference type="PANTHER" id="PTHR24416">
    <property type="entry name" value="TYROSINE-PROTEIN KINASE RECEPTOR"/>
    <property type="match status" value="1"/>
</dbReference>
<dbReference type="GO" id="GO:0005524">
    <property type="term" value="F:ATP binding"/>
    <property type="evidence" value="ECO:0007669"/>
    <property type="project" value="InterPro"/>
</dbReference>
<feature type="domain" description="Protein kinase" evidence="1">
    <location>
        <begin position="1"/>
        <end position="156"/>
    </location>
</feature>
<protein>
    <recommendedName>
        <fullName evidence="1">Protein kinase domain-containing protein</fullName>
    </recommendedName>
</protein>
<dbReference type="OrthoDB" id="6508876at2759"/>
<dbReference type="PROSITE" id="PS50011">
    <property type="entry name" value="PROTEIN_KINASE_DOM"/>
    <property type="match status" value="1"/>
</dbReference>
<evidence type="ECO:0000259" key="1">
    <source>
        <dbReference type="PROSITE" id="PS50011"/>
    </source>
</evidence>
<dbReference type="InterPro" id="IPR001245">
    <property type="entry name" value="Ser-Thr/Tyr_kinase_cat_dom"/>
</dbReference>
<dbReference type="PROSITE" id="PS00109">
    <property type="entry name" value="PROTEIN_KINASE_TYR"/>
    <property type="match status" value="1"/>
</dbReference>
<dbReference type="GO" id="GO:0043235">
    <property type="term" value="C:receptor complex"/>
    <property type="evidence" value="ECO:0007669"/>
    <property type="project" value="TreeGrafter"/>
</dbReference>
<reference evidence="2" key="1">
    <citation type="submission" date="2020-11" db="EMBL/GenBank/DDBJ databases">
        <authorList>
            <person name="Tran Van P."/>
        </authorList>
    </citation>
    <scope>NUCLEOTIDE SEQUENCE</scope>
</reference>
<dbReference type="InterPro" id="IPR000719">
    <property type="entry name" value="Prot_kinase_dom"/>
</dbReference>
<dbReference type="Pfam" id="PF07714">
    <property type="entry name" value="PK_Tyr_Ser-Thr"/>
    <property type="match status" value="1"/>
</dbReference>
<gene>
    <name evidence="2" type="ORF">ONB1V03_LOCUS20460</name>
</gene>
<dbReference type="FunFam" id="1.10.510.10:FF:000216">
    <property type="entry name" value="Tyrosine-protein kinase SYK"/>
    <property type="match status" value="1"/>
</dbReference>
<dbReference type="InterPro" id="IPR008266">
    <property type="entry name" value="Tyr_kinase_AS"/>
</dbReference>
<dbReference type="InterPro" id="IPR050122">
    <property type="entry name" value="RTK"/>
</dbReference>
<dbReference type="SMART" id="SM00219">
    <property type="entry name" value="TyrKc"/>
    <property type="match status" value="1"/>
</dbReference>